<name>A0A8J4YJ06_CHIOP</name>
<evidence type="ECO:0000313" key="2">
    <source>
        <dbReference type="EMBL" id="KAG0724331.1"/>
    </source>
</evidence>
<proteinExistence type="predicted"/>
<sequence length="139" mass="14387">MGPLHGGFLRLKSPSPPTSKAAPPLLQKQLALEHIAAVSSSVPAAPLSTSTAPCSQWERGGCAVFLTDVAPTGGRLGCRRLPNLSSSTYCEFTGTLLAVPSPLSKRLNGVVMCGLSSALQAISSPQPHTVALFIRSCFS</sequence>
<protein>
    <submittedName>
        <fullName evidence="2">Uncharacterized protein</fullName>
    </submittedName>
</protein>
<feature type="region of interest" description="Disordered" evidence="1">
    <location>
        <begin position="1"/>
        <end position="22"/>
    </location>
</feature>
<evidence type="ECO:0000256" key="1">
    <source>
        <dbReference type="SAM" id="MobiDB-lite"/>
    </source>
</evidence>
<dbReference type="Proteomes" id="UP000770661">
    <property type="component" value="Unassembled WGS sequence"/>
</dbReference>
<keyword evidence="3" id="KW-1185">Reference proteome</keyword>
<accession>A0A8J4YJ06</accession>
<reference evidence="2" key="1">
    <citation type="submission" date="2020-07" db="EMBL/GenBank/DDBJ databases">
        <title>The High-quality genome of the commercially important snow crab, Chionoecetes opilio.</title>
        <authorList>
            <person name="Jeong J.-H."/>
            <person name="Ryu S."/>
        </authorList>
    </citation>
    <scope>NUCLEOTIDE SEQUENCE</scope>
    <source>
        <strain evidence="2">MADBK_172401_WGS</strain>
        <tissue evidence="2">Digestive gland</tissue>
    </source>
</reference>
<dbReference type="OrthoDB" id="6379915at2759"/>
<dbReference type="EMBL" id="JACEEZ010007067">
    <property type="protein sequence ID" value="KAG0724331.1"/>
    <property type="molecule type" value="Genomic_DNA"/>
</dbReference>
<comment type="caution">
    <text evidence="2">The sequence shown here is derived from an EMBL/GenBank/DDBJ whole genome shotgun (WGS) entry which is preliminary data.</text>
</comment>
<evidence type="ECO:0000313" key="3">
    <source>
        <dbReference type="Proteomes" id="UP000770661"/>
    </source>
</evidence>
<gene>
    <name evidence="2" type="ORF">GWK47_040804</name>
</gene>
<dbReference type="AlphaFoldDB" id="A0A8J4YJ06"/>
<organism evidence="2 3">
    <name type="scientific">Chionoecetes opilio</name>
    <name type="common">Atlantic snow crab</name>
    <name type="synonym">Cancer opilio</name>
    <dbReference type="NCBI Taxonomy" id="41210"/>
    <lineage>
        <taxon>Eukaryota</taxon>
        <taxon>Metazoa</taxon>
        <taxon>Ecdysozoa</taxon>
        <taxon>Arthropoda</taxon>
        <taxon>Crustacea</taxon>
        <taxon>Multicrustacea</taxon>
        <taxon>Malacostraca</taxon>
        <taxon>Eumalacostraca</taxon>
        <taxon>Eucarida</taxon>
        <taxon>Decapoda</taxon>
        <taxon>Pleocyemata</taxon>
        <taxon>Brachyura</taxon>
        <taxon>Eubrachyura</taxon>
        <taxon>Majoidea</taxon>
        <taxon>Majidae</taxon>
        <taxon>Chionoecetes</taxon>
    </lineage>
</organism>